<accession>A0A2G9Y701</accession>
<sequence>MTKYINIKKAQNESWKVYDSWRKTDGINCPAFRSKVRISLLGWRHLIGATGHKKRISNDVYRRLKLLPHVKTIIENSKLVQNIKKKKGRTYYALEGMLEVDENNQKSLRKIRVIIIEDFKKNKIFLSVMDKK</sequence>
<evidence type="ECO:0000313" key="2">
    <source>
        <dbReference type="Proteomes" id="UP000231025"/>
    </source>
</evidence>
<name>A0A2G9Y701_9BACT</name>
<organism evidence="1 2">
    <name type="scientific">Candidatus Roizmanbacteria bacterium CG23_combo_of_CG06-09_8_20_14_all_35_49</name>
    <dbReference type="NCBI Taxonomy" id="1974863"/>
    <lineage>
        <taxon>Bacteria</taxon>
        <taxon>Candidatus Roizmaniibacteriota</taxon>
    </lineage>
</organism>
<gene>
    <name evidence="1" type="ORF">COX47_02070</name>
</gene>
<comment type="caution">
    <text evidence="1">The sequence shown here is derived from an EMBL/GenBank/DDBJ whole genome shotgun (WGS) entry which is preliminary data.</text>
</comment>
<dbReference type="Proteomes" id="UP000231025">
    <property type="component" value="Unassembled WGS sequence"/>
</dbReference>
<evidence type="ECO:0000313" key="1">
    <source>
        <dbReference type="EMBL" id="PIP15007.1"/>
    </source>
</evidence>
<reference evidence="1 2" key="1">
    <citation type="submission" date="2017-09" db="EMBL/GenBank/DDBJ databases">
        <title>Depth-based differentiation of microbial function through sediment-hosted aquifers and enrichment of novel symbionts in the deep terrestrial subsurface.</title>
        <authorList>
            <person name="Probst A.J."/>
            <person name="Ladd B."/>
            <person name="Jarett J.K."/>
            <person name="Geller-Mcgrath D.E."/>
            <person name="Sieber C.M."/>
            <person name="Emerson J.B."/>
            <person name="Anantharaman K."/>
            <person name="Thomas B.C."/>
            <person name="Malmstrom R."/>
            <person name="Stieglmeier M."/>
            <person name="Klingl A."/>
            <person name="Woyke T."/>
            <person name="Ryan C.M."/>
            <person name="Banfield J.F."/>
        </authorList>
    </citation>
    <scope>NUCLEOTIDE SEQUENCE [LARGE SCALE GENOMIC DNA]</scope>
    <source>
        <strain evidence="1">CG23_combo_of_CG06-09_8_20_14_all_35_49</strain>
    </source>
</reference>
<dbReference type="AlphaFoldDB" id="A0A2G9Y701"/>
<proteinExistence type="predicted"/>
<protein>
    <submittedName>
        <fullName evidence="1">Uncharacterized protein</fullName>
    </submittedName>
</protein>
<dbReference type="EMBL" id="PCRE01000030">
    <property type="protein sequence ID" value="PIP15007.1"/>
    <property type="molecule type" value="Genomic_DNA"/>
</dbReference>